<feature type="domain" description="Vacuolar protein sorting-associated protein 8 central" evidence="3">
    <location>
        <begin position="1140"/>
        <end position="1372"/>
    </location>
</feature>
<dbReference type="Gene3D" id="2.130.10.10">
    <property type="entry name" value="YVTN repeat-like/Quinoprotein amine dehydrogenase"/>
    <property type="match status" value="1"/>
</dbReference>
<proteinExistence type="inferred from homology"/>
<feature type="region of interest" description="Disordered" evidence="2">
    <location>
        <begin position="85"/>
        <end position="118"/>
    </location>
</feature>
<feature type="region of interest" description="Disordered" evidence="2">
    <location>
        <begin position="2028"/>
        <end position="2064"/>
    </location>
</feature>
<accession>A0A1Y2GAC6</accession>
<sequence length="2281" mass="252550">MSTPGAKHSTPSTQDEYEALLKEILESDSSSDEGRSRRRLFSKKQLSLSSSCVTPDLDLDFDLDLNRYSYTDNALQKSNFAKSLTKNNISNSNSNSNSDKNNDKNSNNSSSSSSQIGATANPIAGVSIVVGEDLPDNVHFNNLSTSNPSDAKPSLLSSALIRPQPLLSLSAPSSSGSSPSSSVNTFTRASSIVSSSSKHSQNYRSPILLLDSLPNKDTSTHLLPSLDAGVSLEHTGYASIYFSNRSSKSQQRSSVTDNTTRKCEVNQQHKFRRYNRQSSSLLKFVSKMDIPSLLVSGAQQHERASQWDGRNSSSSRPTNAPIILKGSNTRLVNGLQSITSLEQKFNELRIPELELLSTPETTIRAVLADIYKISEELHMHLQGGALADAPQPTRRDGDGIIISGETQRQKRIKEIIDRIDRETSLYEEFVRKSNYLNLDAILNEASDEDDEELQGFAGLDRSISERDSVSDFHHEDAQSQTSFMSSNNYGHIGTNPHSSPPLSTLSLRSADPINRLRPYTFSPRGPGSVASSSALAGARSHISSISLPITAPHHSDSYSPRQSAGAEPWETFRWTPLLKLSDQLFSEEIKASSGLGTCIAVSSIIAVGTSRGSVLVYSTTQALIGIYGSAQYAMEHGAVCSIAISTDNTYLVAGHSLGSIIIWNINKPNTPSRIIPPVTKEMAFSGRKHGHLRGSAVLNVAFIGIKRAEVISADNHGMAFHHLLYKTMMVNAVETTRLLGKYPVPKPMRAFESNSLVGTIRQSTVFSMGVLPYGQVPHPADSAGLVALLTPFKLLIVCMKPQPQTVYKFLRPKDLQGKSEEPPVVISGNLAWFPATKIQNAADNDVANTNPLLAYSWNRHLYILQVCKRANQSAEPSSTYLSPDKKPVAEPTSKELRLEFAVVGDWICREGIVGIQWVRSQILLLLTNTEDIIVFDPKTLSETERCSARSLQIVYHDWFKDVAKTHRTPAAATMTIMEDKQLSGDMYYNNSWRVHKGKLFVLGLRRVQVGTILNWTDRILALVKSGDFLEGIALATLFYIGKSVQAAVVGLPEDEAARKQLVGEKIYELLTASLNYTFNPERMTDVDDDAAAGGVGAGTVLFHDLAIQAIESCLAIEDQRFLFEDVYERYAEASPLVRGIFLQSLSGYILQDRLTEMPPQVMQDFVKNYCERGMFKELELCICHTSCEIIEMDHIVDICQRHKLYTGLIYVWNKSIGDYVSPVIELLKVIKGILKERRLAREARAGARNQGTLSSSNSAPLVATEDLPHYQAEPSNEEVVQKLYQYLSDSLLGKSYVDGVNLEESEAITAKSSLYSFIFSGRCIMWPPVGGQLILTGDADDDSEDSEPTYPYLRLFLRHNSEEFLKVLDLAFEDSYLSTTSKSLSQSGRNGQEGPGRLMSRQLIINTLLEVVSPSTSPFTGLSSTEAISNSSQQIEYTARDIAHVYSFIARNYAKSHKTLVLSPTTLHRILTKLSSDTDEATREKRQVAVQALLRFYSPGDETGMMALYEQARFYRVLEKMYRSQKQYGPMVATFLKDPERRSHVFECIRKLLDSSRPQRTVLTEKQRTDVVKTTMEHIADIVDIDGEQAALLVHKYLNGEHRSVMETLHGSKPRLFAYLRGLLEPSVTYAQDQSKLQNMTATDISNREYSTIGASSITDPEIHEEYIELLCQYDPSGVYDYLERHQDNSYRLERVLKTCENAGVVDAVVWILERSGNVGGALGKVLEIVRERIDVLSALVRSKNDGAIQDIHWSMEEQINMRACLVRLRGVLNVGKQLCERRSQKVKLLSQAAKVPLQQNLSAESDTETLWFRLLQVFVSATRKMTILIATKRPSIEVKVDDNVEVTHSSMPNALIIENAPPSLFSNTSQESRTSYYVVDQLLSNFKGFVQSILATLLLSTSTPQVSLPSLLRRLLKSESADEGELNRFSDFKDIFMGMLNTFKYEGQLLEMTNGLFERDLFMGVNLIAKSRSKGWRPLKGNCEICGGAFWGPNVVRDLWVQQQKAAVDAIKAALATNVILTERQEGSTLDASESEASAAASTSSPRSELKHSATLEQSKDKSKDKVDKGLLIFRCGHGYHHQCLEMETAGVSPTAVASSRVASTQQQEVEVSKHKGDMTLLETDSTKAPKCVVCSGLIQSPKSKLSSRPSGVKGPQTDATHQRHASRSSRQTSKNIKKGWTTVELLQRSASHPVAEPTSGRTPPPQNSSNNANGIKTDGAQKLNLKTSSQETVQYHEDQDDRRHSPDSEEYYMTSNEYEAATSPSMKASFSNGKGKAIY</sequence>
<feature type="compositionally biased region" description="Polar residues" evidence="2">
    <location>
        <begin position="308"/>
        <end position="318"/>
    </location>
</feature>
<comment type="caution">
    <text evidence="5">The sequence shown here is derived from an EMBL/GenBank/DDBJ whole genome shotgun (WGS) entry which is preliminary data.</text>
</comment>
<dbReference type="OrthoDB" id="289913at2759"/>
<dbReference type="GeneID" id="33571030"/>
<reference evidence="5 6" key="1">
    <citation type="submission" date="2016-07" db="EMBL/GenBank/DDBJ databases">
        <title>Pervasive Adenine N6-methylation of Active Genes in Fungi.</title>
        <authorList>
            <consortium name="DOE Joint Genome Institute"/>
            <person name="Mondo S.J."/>
            <person name="Dannebaum R.O."/>
            <person name="Kuo R.C."/>
            <person name="Labutti K."/>
            <person name="Haridas S."/>
            <person name="Kuo A."/>
            <person name="Salamov A."/>
            <person name="Ahrendt S.R."/>
            <person name="Lipzen A."/>
            <person name="Sullivan W."/>
            <person name="Andreopoulos W.B."/>
            <person name="Clum A."/>
            <person name="Lindquist E."/>
            <person name="Daum C."/>
            <person name="Ramamoorthy G.K."/>
            <person name="Gryganskyi A."/>
            <person name="Culley D."/>
            <person name="Magnuson J.K."/>
            <person name="James T.Y."/>
            <person name="O'Malley M.A."/>
            <person name="Stajich J.E."/>
            <person name="Spatafora J.W."/>
            <person name="Visel A."/>
            <person name="Grigoriev I.V."/>
        </authorList>
    </citation>
    <scope>NUCLEOTIDE SEQUENCE [LARGE SCALE GENOMIC DNA]</scope>
    <source>
        <strain evidence="5 6">NRRL 3116</strain>
    </source>
</reference>
<organism evidence="5 6">
    <name type="scientific">Lobosporangium transversale</name>
    <dbReference type="NCBI Taxonomy" id="64571"/>
    <lineage>
        <taxon>Eukaryota</taxon>
        <taxon>Fungi</taxon>
        <taxon>Fungi incertae sedis</taxon>
        <taxon>Mucoromycota</taxon>
        <taxon>Mortierellomycotina</taxon>
        <taxon>Mortierellomycetes</taxon>
        <taxon>Mortierellales</taxon>
        <taxon>Mortierellaceae</taxon>
        <taxon>Lobosporangium</taxon>
    </lineage>
</organism>
<gene>
    <name evidence="5" type="ORF">BCR41DRAFT_401003</name>
</gene>
<feature type="compositionally biased region" description="Polar residues" evidence="2">
    <location>
        <begin position="2226"/>
        <end position="2235"/>
    </location>
</feature>
<feature type="compositionally biased region" description="Low complexity" evidence="2">
    <location>
        <begin position="2036"/>
        <end position="2048"/>
    </location>
</feature>
<feature type="compositionally biased region" description="Low complexity" evidence="2">
    <location>
        <begin position="86"/>
        <end position="114"/>
    </location>
</feature>
<evidence type="ECO:0000259" key="4">
    <source>
        <dbReference type="Pfam" id="PF25066"/>
    </source>
</evidence>
<evidence type="ECO:0000259" key="3">
    <source>
        <dbReference type="Pfam" id="PF12816"/>
    </source>
</evidence>
<dbReference type="InterPro" id="IPR025941">
    <property type="entry name" value="Vps8_central_dom"/>
</dbReference>
<dbReference type="PANTHER" id="PTHR12616">
    <property type="entry name" value="VACUOLAR PROTEIN SORTING VPS41"/>
    <property type="match status" value="1"/>
</dbReference>
<dbReference type="Proteomes" id="UP000193648">
    <property type="component" value="Unassembled WGS sequence"/>
</dbReference>
<evidence type="ECO:0000256" key="1">
    <source>
        <dbReference type="ARBA" id="ARBA00009422"/>
    </source>
</evidence>
<dbReference type="InParanoid" id="A0A1Y2GAC6"/>
<dbReference type="GO" id="GO:0006623">
    <property type="term" value="P:protein targeting to vacuole"/>
    <property type="evidence" value="ECO:0007669"/>
    <property type="project" value="InterPro"/>
</dbReference>
<dbReference type="STRING" id="64571.A0A1Y2GAC6"/>
<protein>
    <submittedName>
        <fullName evidence="5">Golgi CORVET complex core vacuolar protein 8-domain-containing protein</fullName>
    </submittedName>
</protein>
<feature type="compositionally biased region" description="Basic and acidic residues" evidence="2">
    <location>
        <begin position="2236"/>
        <end position="2249"/>
    </location>
</feature>
<dbReference type="InterPro" id="IPR015943">
    <property type="entry name" value="WD40/YVTN_repeat-like_dom_sf"/>
</dbReference>
<dbReference type="InterPro" id="IPR059070">
    <property type="entry name" value="TPR_VPS8_2"/>
</dbReference>
<keyword evidence="6" id="KW-1185">Reference proteome</keyword>
<evidence type="ECO:0000313" key="6">
    <source>
        <dbReference type="Proteomes" id="UP000193648"/>
    </source>
</evidence>
<feature type="region of interest" description="Disordered" evidence="2">
    <location>
        <begin position="301"/>
        <end position="322"/>
    </location>
</feature>
<dbReference type="Pfam" id="PF23410">
    <property type="entry name" value="Beta-prop_VPS8"/>
    <property type="match status" value="1"/>
</dbReference>
<feature type="domain" description="VPS8-like TPR-like repeats" evidence="4">
    <location>
        <begin position="1762"/>
        <end position="1973"/>
    </location>
</feature>
<name>A0A1Y2GAC6_9FUNG</name>
<dbReference type="InterPro" id="IPR045111">
    <property type="entry name" value="Vps41/Vps8"/>
</dbReference>
<dbReference type="Pfam" id="PF12816">
    <property type="entry name" value="TPR_Vps8"/>
    <property type="match status" value="1"/>
</dbReference>
<dbReference type="PANTHER" id="PTHR12616:SF8">
    <property type="entry name" value="VACUOLAR PROTEIN SORTING-ASSOCIATED PROTEIN 8 HOMOLOG"/>
    <property type="match status" value="1"/>
</dbReference>
<feature type="region of interest" description="Disordered" evidence="2">
    <location>
        <begin position="2143"/>
        <end position="2281"/>
    </location>
</feature>
<dbReference type="Pfam" id="PF25066">
    <property type="entry name" value="TPR_VPS8_2"/>
    <property type="match status" value="1"/>
</dbReference>
<evidence type="ECO:0000256" key="2">
    <source>
        <dbReference type="SAM" id="MobiDB-lite"/>
    </source>
</evidence>
<dbReference type="GO" id="GO:0030897">
    <property type="term" value="C:HOPS complex"/>
    <property type="evidence" value="ECO:0007669"/>
    <property type="project" value="TreeGrafter"/>
</dbReference>
<dbReference type="RefSeq" id="XP_021876586.1">
    <property type="nucleotide sequence ID" value="XM_022029187.1"/>
</dbReference>
<dbReference type="EMBL" id="MCFF01000056">
    <property type="protein sequence ID" value="ORZ04540.1"/>
    <property type="molecule type" value="Genomic_DNA"/>
</dbReference>
<comment type="similarity">
    <text evidence="1">Belongs to the VPS8 family.</text>
</comment>
<dbReference type="GO" id="GO:0034058">
    <property type="term" value="P:endosomal vesicle fusion"/>
    <property type="evidence" value="ECO:0007669"/>
    <property type="project" value="TreeGrafter"/>
</dbReference>
<feature type="compositionally biased region" description="Polar residues" evidence="2">
    <location>
        <begin position="2255"/>
        <end position="2274"/>
    </location>
</feature>
<dbReference type="InterPro" id="IPR036322">
    <property type="entry name" value="WD40_repeat_dom_sf"/>
</dbReference>
<evidence type="ECO:0000313" key="5">
    <source>
        <dbReference type="EMBL" id="ORZ04540.1"/>
    </source>
</evidence>
<dbReference type="GO" id="GO:0005770">
    <property type="term" value="C:late endosome"/>
    <property type="evidence" value="ECO:0007669"/>
    <property type="project" value="TreeGrafter"/>
</dbReference>
<dbReference type="SUPFAM" id="SSF50978">
    <property type="entry name" value="WD40 repeat-like"/>
    <property type="match status" value="1"/>
</dbReference>
<feature type="compositionally biased region" description="Basic and acidic residues" evidence="2">
    <location>
        <begin position="2049"/>
        <end position="2064"/>
    </location>
</feature>